<dbReference type="PANTHER" id="PTHR23416:SF23">
    <property type="entry name" value="ACETYLTRANSFERASE C18B11.09C-RELATED"/>
    <property type="match status" value="1"/>
</dbReference>
<dbReference type="AlphaFoldDB" id="A0A078RYM7"/>
<evidence type="ECO:0000256" key="1">
    <source>
        <dbReference type="ARBA" id="ARBA00007274"/>
    </source>
</evidence>
<dbReference type="EMBL" id="JNHN01000174">
    <property type="protein sequence ID" value="KDS50344.1"/>
    <property type="molecule type" value="Genomic_DNA"/>
</dbReference>
<evidence type="ECO:0000256" key="2">
    <source>
        <dbReference type="ARBA" id="ARBA00022679"/>
    </source>
</evidence>
<keyword evidence="2 3" id="KW-0808">Transferase</keyword>
<proteinExistence type="inferred from homology"/>
<dbReference type="Gene3D" id="2.160.10.10">
    <property type="entry name" value="Hexapeptide repeat proteins"/>
    <property type="match status" value="1"/>
</dbReference>
<evidence type="ECO:0000313" key="3">
    <source>
        <dbReference type="EMBL" id="KDS50344.1"/>
    </source>
</evidence>
<dbReference type="PATRIC" id="fig|1339349.3.peg.2445"/>
<name>A0A078RYM7_BACUN</name>
<organism evidence="3 4">
    <name type="scientific">Bacteroides uniformis str. 3978 T3 ii</name>
    <dbReference type="NCBI Taxonomy" id="1339349"/>
    <lineage>
        <taxon>Bacteria</taxon>
        <taxon>Pseudomonadati</taxon>
        <taxon>Bacteroidota</taxon>
        <taxon>Bacteroidia</taxon>
        <taxon>Bacteroidales</taxon>
        <taxon>Bacteroidaceae</taxon>
        <taxon>Bacteroides</taxon>
    </lineage>
</organism>
<comment type="caution">
    <text evidence="3">The sequence shown here is derived from an EMBL/GenBank/DDBJ whole genome shotgun (WGS) entry which is preliminary data.</text>
</comment>
<dbReference type="Proteomes" id="UP000028013">
    <property type="component" value="Unassembled WGS sequence"/>
</dbReference>
<dbReference type="PANTHER" id="PTHR23416">
    <property type="entry name" value="SIALIC ACID SYNTHASE-RELATED"/>
    <property type="match status" value="1"/>
</dbReference>
<reference evidence="3 4" key="1">
    <citation type="submission" date="2014-04" db="EMBL/GenBank/DDBJ databases">
        <authorList>
            <person name="Sears C."/>
            <person name="Carroll K."/>
            <person name="Sack B.R."/>
            <person name="Qadri F."/>
            <person name="Myers L.L."/>
            <person name="Chung G.-T."/>
            <person name="Escheverria P."/>
            <person name="Fraser C.M."/>
            <person name="Sadzewicz L."/>
            <person name="Shefchek K.A."/>
            <person name="Tallon L."/>
            <person name="Das S.P."/>
            <person name="Daugherty S."/>
            <person name="Mongodin E.F."/>
        </authorList>
    </citation>
    <scope>NUCLEOTIDE SEQUENCE [LARGE SCALE GENOMIC DNA]</scope>
    <source>
        <strain evidence="3 4">3978 T3 ii</strain>
    </source>
</reference>
<sequence length="79" mass="8415">MLLCGNHNYKLPTFDLIVKPIVIENGAWVGAKSTVCPGVTMSSHSVLSVGSVASKDLASYSVYRGNPATFVTKRIISES</sequence>
<evidence type="ECO:0000313" key="4">
    <source>
        <dbReference type="Proteomes" id="UP000028013"/>
    </source>
</evidence>
<gene>
    <name evidence="3" type="ORF">M094_1269</name>
</gene>
<dbReference type="GO" id="GO:0008374">
    <property type="term" value="F:O-acyltransferase activity"/>
    <property type="evidence" value="ECO:0007669"/>
    <property type="project" value="TreeGrafter"/>
</dbReference>
<dbReference type="SUPFAM" id="SSF51161">
    <property type="entry name" value="Trimeric LpxA-like enzymes"/>
    <property type="match status" value="1"/>
</dbReference>
<dbReference type="InterPro" id="IPR051159">
    <property type="entry name" value="Hexapeptide_acetyltransf"/>
</dbReference>
<comment type="similarity">
    <text evidence="1">Belongs to the transferase hexapeptide repeat family.</text>
</comment>
<accession>A0A078RYM7</accession>
<protein>
    <submittedName>
        <fullName evidence="3">Putative colanic acid biosynthesis acetyltransferase</fullName>
    </submittedName>
</protein>
<dbReference type="GO" id="GO:0005829">
    <property type="term" value="C:cytosol"/>
    <property type="evidence" value="ECO:0007669"/>
    <property type="project" value="TreeGrafter"/>
</dbReference>
<dbReference type="InterPro" id="IPR011004">
    <property type="entry name" value="Trimer_LpxA-like_sf"/>
</dbReference>